<proteinExistence type="predicted"/>
<dbReference type="AlphaFoldDB" id="A0A151IWI2"/>
<sequence>YTPVSYSSTLTDAQPLDLSIPSPLNPGVQEILDYSPSPLPFDQLPTPPLPFDQLPTPSLSFDQLPTPPAVHSDPQSTDWDRIVQLFSSTSNEKDRIITVYVPGNSSPFLVQLKHLVCPWTSFLATNTQ</sequence>
<organism evidence="2 3">
    <name type="scientific">Trachymyrmex cornetzi</name>
    <dbReference type="NCBI Taxonomy" id="471704"/>
    <lineage>
        <taxon>Eukaryota</taxon>
        <taxon>Metazoa</taxon>
        <taxon>Ecdysozoa</taxon>
        <taxon>Arthropoda</taxon>
        <taxon>Hexapoda</taxon>
        <taxon>Insecta</taxon>
        <taxon>Pterygota</taxon>
        <taxon>Neoptera</taxon>
        <taxon>Endopterygota</taxon>
        <taxon>Hymenoptera</taxon>
        <taxon>Apocrita</taxon>
        <taxon>Aculeata</taxon>
        <taxon>Formicoidea</taxon>
        <taxon>Formicidae</taxon>
        <taxon>Myrmicinae</taxon>
        <taxon>Trachymyrmex</taxon>
    </lineage>
</organism>
<evidence type="ECO:0000256" key="1">
    <source>
        <dbReference type="SAM" id="MobiDB-lite"/>
    </source>
</evidence>
<keyword evidence="3" id="KW-1185">Reference proteome</keyword>
<dbReference type="EMBL" id="KQ980852">
    <property type="protein sequence ID" value="KYN12189.1"/>
    <property type="molecule type" value="Genomic_DNA"/>
</dbReference>
<reference evidence="2 3" key="1">
    <citation type="submission" date="2015-09" db="EMBL/GenBank/DDBJ databases">
        <title>Trachymyrmex cornetzi WGS genome.</title>
        <authorList>
            <person name="Nygaard S."/>
            <person name="Hu H."/>
            <person name="Boomsma J."/>
            <person name="Zhang G."/>
        </authorList>
    </citation>
    <scope>NUCLEOTIDE SEQUENCE [LARGE SCALE GENOMIC DNA]</scope>
    <source>
        <strain evidence="2">Tcor2-1</strain>
        <tissue evidence="2">Whole body</tissue>
    </source>
</reference>
<evidence type="ECO:0000313" key="2">
    <source>
        <dbReference type="EMBL" id="KYN12189.1"/>
    </source>
</evidence>
<dbReference type="Proteomes" id="UP000078492">
    <property type="component" value="Unassembled WGS sequence"/>
</dbReference>
<feature type="region of interest" description="Disordered" evidence="1">
    <location>
        <begin position="15"/>
        <end position="75"/>
    </location>
</feature>
<name>A0A151IWI2_9HYME</name>
<feature type="non-terminal residue" evidence="2">
    <location>
        <position position="1"/>
    </location>
</feature>
<gene>
    <name evidence="2" type="ORF">ALC57_15640</name>
</gene>
<accession>A0A151IWI2</accession>
<evidence type="ECO:0000313" key="3">
    <source>
        <dbReference type="Proteomes" id="UP000078492"/>
    </source>
</evidence>
<protein>
    <submittedName>
        <fullName evidence="2">Uncharacterized protein</fullName>
    </submittedName>
</protein>